<sequence length="45" mass="5386">MGEKYIENENYLDYKIIINGFREIKPLIRSFGHRAEVIAPFKLMK</sequence>
<name>A0A6I6DF46_9FIRM</name>
<dbReference type="AlphaFoldDB" id="A0A6I6DF46"/>
<keyword evidence="2" id="KW-1185">Reference proteome</keyword>
<gene>
    <name evidence="1" type="ORF">SYNTR_1213</name>
</gene>
<accession>A0A6I6DF46</accession>
<protein>
    <submittedName>
        <fullName evidence="1">Uncharacterized protein</fullName>
    </submittedName>
</protein>
<organism evidence="1 2">
    <name type="scientific">Candidatus Syntrophocurvum alkaliphilum</name>
    <dbReference type="NCBI Taxonomy" id="2293317"/>
    <lineage>
        <taxon>Bacteria</taxon>
        <taxon>Bacillati</taxon>
        <taxon>Bacillota</taxon>
        <taxon>Clostridia</taxon>
        <taxon>Eubacteriales</taxon>
        <taxon>Syntrophomonadaceae</taxon>
        <taxon>Candidatus Syntrophocurvum</taxon>
    </lineage>
</organism>
<dbReference type="KEGG" id="salq:SYNTR_1213"/>
<evidence type="ECO:0000313" key="2">
    <source>
        <dbReference type="Proteomes" id="UP000426444"/>
    </source>
</evidence>
<evidence type="ECO:0000313" key="1">
    <source>
        <dbReference type="EMBL" id="QGT99806.1"/>
    </source>
</evidence>
<proteinExistence type="predicted"/>
<reference evidence="2" key="1">
    <citation type="journal article" date="2019" name="Microbiology">
        <title>Complete Genome Sequence of an Uncultured Bacterium of the Candidate Phylum Bipolaricaulota.</title>
        <authorList>
            <person name="Kadnikov V.V."/>
            <person name="Mardanov A.V."/>
            <person name="Beletsky A.V."/>
            <person name="Frank Y.A."/>
            <person name="Karnachuk O.V."/>
            <person name="Ravin N.V."/>
        </authorList>
    </citation>
    <scope>NUCLEOTIDE SEQUENCE [LARGE SCALE GENOMIC DNA]</scope>
</reference>
<dbReference type="Proteomes" id="UP000426444">
    <property type="component" value="Chromosome"/>
</dbReference>
<dbReference type="EMBL" id="CP046457">
    <property type="protein sequence ID" value="QGT99806.1"/>
    <property type="molecule type" value="Genomic_DNA"/>
</dbReference>